<name>A0A9W4VTF9_9GAMM</name>
<gene>
    <name evidence="1" type="ORF">PSECIP111854_01318</name>
</gene>
<proteinExistence type="predicted"/>
<comment type="caution">
    <text evidence="1">The sequence shown here is derived from an EMBL/GenBank/DDBJ whole genome shotgun (WGS) entry which is preliminary data.</text>
</comment>
<keyword evidence="2" id="KW-1185">Reference proteome</keyword>
<dbReference type="PROSITE" id="PS51257">
    <property type="entry name" value="PROKAR_LIPOPROTEIN"/>
    <property type="match status" value="1"/>
</dbReference>
<evidence type="ECO:0000313" key="1">
    <source>
        <dbReference type="EMBL" id="CAH9054201.1"/>
    </source>
</evidence>
<sequence length="183" mass="20879">MIKTFAVIIACVVITACIEQNKSLQVHDSPKLLVLLNTYSEQLQKLQLALYADVKRQALKTQSDELHITAQTMLAVFADQKSQCVDYISQLLLISNELQINPLKQRSDEYIQSLLPQFELPICYHLKDLLIQPIILLSLASNFGEQQSNYYIAQVEIAELMAHLQLVKKSLINEEDAHLTYSY</sequence>
<evidence type="ECO:0008006" key="3">
    <source>
        <dbReference type="Google" id="ProtNLM"/>
    </source>
</evidence>
<organism evidence="1 2">
    <name type="scientific">Pseudoalteromonas holothuriae</name>
    <dbReference type="NCBI Taxonomy" id="2963714"/>
    <lineage>
        <taxon>Bacteria</taxon>
        <taxon>Pseudomonadati</taxon>
        <taxon>Pseudomonadota</taxon>
        <taxon>Gammaproteobacteria</taxon>
        <taxon>Alteromonadales</taxon>
        <taxon>Pseudoalteromonadaceae</taxon>
        <taxon>Pseudoalteromonas</taxon>
    </lineage>
</organism>
<evidence type="ECO:0000313" key="2">
    <source>
        <dbReference type="Proteomes" id="UP001152467"/>
    </source>
</evidence>
<protein>
    <recommendedName>
        <fullName evidence="3">Lipoprotein</fullName>
    </recommendedName>
</protein>
<dbReference type="Proteomes" id="UP001152467">
    <property type="component" value="Unassembled WGS sequence"/>
</dbReference>
<dbReference type="RefSeq" id="WP_261626076.1">
    <property type="nucleotide sequence ID" value="NZ_CAMAPC010000004.1"/>
</dbReference>
<accession>A0A9W4VTF9</accession>
<reference evidence="1" key="1">
    <citation type="submission" date="2022-07" db="EMBL/GenBank/DDBJ databases">
        <authorList>
            <person name="Criscuolo A."/>
        </authorList>
    </citation>
    <scope>NUCLEOTIDE SEQUENCE</scope>
    <source>
        <strain evidence="1">CIP111854</strain>
    </source>
</reference>
<dbReference type="AlphaFoldDB" id="A0A9W4VTF9"/>
<dbReference type="EMBL" id="CAMAPC010000004">
    <property type="protein sequence ID" value="CAH9054201.1"/>
    <property type="molecule type" value="Genomic_DNA"/>
</dbReference>